<feature type="compositionally biased region" description="Basic residues" evidence="1">
    <location>
        <begin position="865"/>
        <end position="879"/>
    </location>
</feature>
<accession>A0A915ALX9</accession>
<dbReference type="InterPro" id="IPR037238">
    <property type="entry name" value="YbiA-like_sf"/>
</dbReference>
<dbReference type="SUPFAM" id="SSF143990">
    <property type="entry name" value="YbiA-like"/>
    <property type="match status" value="3"/>
</dbReference>
<evidence type="ECO:0000313" key="2">
    <source>
        <dbReference type="Proteomes" id="UP000887569"/>
    </source>
</evidence>
<dbReference type="InterPro" id="IPR012816">
    <property type="entry name" value="NADAR"/>
</dbReference>
<feature type="compositionally biased region" description="Acidic residues" evidence="1">
    <location>
        <begin position="884"/>
        <end position="896"/>
    </location>
</feature>
<sequence>NTAMEDGKIVLIGNETDILHCGYSHALRDGDKRYPSADHYAHAMILTQLGLDEALILELLCTSSADVPIKARQLLKENMPTGHDMNSLATYLQTSRQSYTMQGLRLRVEQDAAFEKALMDTKDALLIVCDARDSELGIGMDEDSFVEWMGKEKADADMLSHWMRNERVRPAALGHNQLGYFLMWLRYEVAEKKRAKLLSTQPVEVDGISVDQDGAPVKITASDLVISLQGIFRPLSNYFALPFDMKGERYRSVEHYAYQRLFEALHLDDKCVEKIRTTVNPTDVAIVVDRVLEDREDIKGSLEAKIGRLDRWRQSAMKHKITRNETLQQLLLSTGHAILIDTVEGDPSWVSEADEFELQHLLTKQYITPSNIIDWMTERVKSPSALSHIRGNKTGLLLMELRAKLAASLTSQSRIPLVSALTSANELRTMISSHLICFTAESVFHPLYPAQIRLPGSADSLPSPTHYIAKQAIRYFGVCKDDAEWILESGHSVDCWHRMSAVIERSGASLERIQGWYMDERQHTIKVALSLMFDQHPSLMRALLDTGDALLVYCCRFASLDAELSIGMRERDLRAWLAYIDIDTKQLFDSVLRPMAFRPPYLGGNRLGCILMELRREFILKGVFPHQLPELPIGVDVILGSESPAENYTVSREPFSILSSDNFTALWANPFLLLAKQRKESDLWTQSNSKKTLPKLISMDESRLAAIIEELDANETAGEEELENYCCEELRGLFARLSTQVLQRMNEMEMQHNEMNLLAKQITQMQNTRRMLEERKRQMEGPPPSIPDHRERRDLGGMPPPLKTSPTPLLRSYSPPPPRRWEERRKPTMRRHSPEEKFSRRSPPEERPSRRRSPLQLKMTPVTPPRRHSPPPAKQHKPQKPPVDESELSEGEIVSD</sequence>
<dbReference type="CDD" id="cd15457">
    <property type="entry name" value="NADAR"/>
    <property type="match status" value="1"/>
</dbReference>
<evidence type="ECO:0000256" key="1">
    <source>
        <dbReference type="SAM" id="MobiDB-lite"/>
    </source>
</evidence>
<organism evidence="2 3">
    <name type="scientific">Parascaris univalens</name>
    <name type="common">Nematode worm</name>
    <dbReference type="NCBI Taxonomy" id="6257"/>
    <lineage>
        <taxon>Eukaryota</taxon>
        <taxon>Metazoa</taxon>
        <taxon>Ecdysozoa</taxon>
        <taxon>Nematoda</taxon>
        <taxon>Chromadorea</taxon>
        <taxon>Rhabditida</taxon>
        <taxon>Spirurina</taxon>
        <taxon>Ascaridomorpha</taxon>
        <taxon>Ascaridoidea</taxon>
        <taxon>Ascarididae</taxon>
        <taxon>Parascaris</taxon>
    </lineage>
</organism>
<feature type="region of interest" description="Disordered" evidence="1">
    <location>
        <begin position="773"/>
        <end position="896"/>
    </location>
</feature>
<feature type="compositionally biased region" description="Basic and acidic residues" evidence="1">
    <location>
        <begin position="819"/>
        <end position="848"/>
    </location>
</feature>
<evidence type="ECO:0000313" key="3">
    <source>
        <dbReference type="WBParaSite" id="PgR008_g197_t01"/>
    </source>
</evidence>
<reference evidence="3" key="1">
    <citation type="submission" date="2022-11" db="UniProtKB">
        <authorList>
            <consortium name="WormBaseParasite"/>
        </authorList>
    </citation>
    <scope>IDENTIFICATION</scope>
</reference>
<dbReference type="Proteomes" id="UP000887569">
    <property type="component" value="Unplaced"/>
</dbReference>
<keyword evidence="2" id="KW-1185">Reference proteome</keyword>
<dbReference type="AlphaFoldDB" id="A0A915ALX9"/>
<dbReference type="WBParaSite" id="PgR008_g197_t01">
    <property type="protein sequence ID" value="PgR008_g197_t01"/>
    <property type="gene ID" value="PgR008_g197"/>
</dbReference>
<proteinExistence type="predicted"/>
<dbReference type="Gene3D" id="1.10.357.40">
    <property type="entry name" value="YbiA-like"/>
    <property type="match status" value="3"/>
</dbReference>
<feature type="compositionally biased region" description="Low complexity" evidence="1">
    <location>
        <begin position="804"/>
        <end position="813"/>
    </location>
</feature>
<name>A0A915ALX9_PARUN</name>
<protein>
    <submittedName>
        <fullName evidence="3">NADAR domain-containing protein</fullName>
    </submittedName>
</protein>